<evidence type="ECO:0000256" key="1">
    <source>
        <dbReference type="SAM" id="MobiDB-lite"/>
    </source>
</evidence>
<organism evidence="3 4">
    <name type="scientific">Methanoculleus caldifontis</name>
    <dbReference type="NCBI Taxonomy" id="2651577"/>
    <lineage>
        <taxon>Archaea</taxon>
        <taxon>Methanobacteriati</taxon>
        <taxon>Methanobacteriota</taxon>
        <taxon>Stenosarchaea group</taxon>
        <taxon>Methanomicrobia</taxon>
        <taxon>Methanomicrobiales</taxon>
        <taxon>Methanomicrobiaceae</taxon>
        <taxon>Methanoculleus</taxon>
    </lineage>
</organism>
<dbReference type="Pfam" id="PF00037">
    <property type="entry name" value="Fer4"/>
    <property type="match status" value="1"/>
</dbReference>
<dbReference type="InterPro" id="IPR017896">
    <property type="entry name" value="4Fe4S_Fe-S-bd"/>
</dbReference>
<dbReference type="SUPFAM" id="SSF54862">
    <property type="entry name" value="4Fe-4S ferredoxins"/>
    <property type="match status" value="1"/>
</dbReference>
<comment type="caution">
    <text evidence="3">The sequence shown here is derived from an EMBL/GenBank/DDBJ whole genome shotgun (WGS) entry which is preliminary data.</text>
</comment>
<protein>
    <recommendedName>
        <fullName evidence="2">4Fe-4S ferredoxin-type domain-containing protein</fullName>
    </recommendedName>
</protein>
<dbReference type="PANTHER" id="PTHR42827:SF1">
    <property type="entry name" value="IRON-SULFUR CLUSTER-BINDING PROTEIN"/>
    <property type="match status" value="1"/>
</dbReference>
<dbReference type="InterPro" id="IPR017900">
    <property type="entry name" value="4Fe4S_Fe_S_CS"/>
</dbReference>
<name>A0ABU3X512_9EURY</name>
<sequence>MGLGVFPPPPRWRCASIRMLSPDGRAAENRIPPSYDTVISTGLNSIRDLSQGISLFIISPLHPGRYNTGSPAAAPPRRAGRTSPNARKHPGGGPSSPLTDTLMAHSHPRMPGSTGMDLTTFFNDEGVDLFAWVDIEHLPDADRRAVLEFLPAARSVIVFGKEIPTPVYRMPQREKTREMLRIAQSLDSAAVRLAGRLDTEGFPARPVPLYLPVQVVDGKVQGVVRLKHVAAAGGLGEIGRNTVLLTPRFGPRQFLSGVVTGSPVGGPGIGDGAASDRAPLCTGCGACIRACPNGAVGPDGVDAFRCRTVRAWVPPPVVPAVKWLLRRQLLIRSIAPLAPFIAGTATIRCSLCVTECPKFPGEERRS</sequence>
<gene>
    <name evidence="3" type="ORF">F8E02_11050</name>
</gene>
<evidence type="ECO:0000313" key="3">
    <source>
        <dbReference type="EMBL" id="MDV2482526.1"/>
    </source>
</evidence>
<dbReference type="PROSITE" id="PS51379">
    <property type="entry name" value="4FE4S_FER_2"/>
    <property type="match status" value="1"/>
</dbReference>
<evidence type="ECO:0000313" key="4">
    <source>
        <dbReference type="Proteomes" id="UP001281203"/>
    </source>
</evidence>
<keyword evidence="4" id="KW-1185">Reference proteome</keyword>
<reference evidence="3 4" key="1">
    <citation type="submission" date="2019-10" db="EMBL/GenBank/DDBJ databases">
        <title>Isolation and characterization of Methanoculleus sp. Wushi-C6 from a hot spring well.</title>
        <authorList>
            <person name="Chen S.-C."/>
            <person name="Lan Z.-H."/>
            <person name="You Y.-T."/>
            <person name="Lai M.-C."/>
        </authorList>
    </citation>
    <scope>NUCLEOTIDE SEQUENCE [LARGE SCALE GENOMIC DNA]</scope>
    <source>
        <strain evidence="3 4">Wushi-C6</strain>
    </source>
</reference>
<accession>A0ABU3X512</accession>
<dbReference type="PROSITE" id="PS00198">
    <property type="entry name" value="4FE4S_FER_1"/>
    <property type="match status" value="1"/>
</dbReference>
<dbReference type="EMBL" id="WBKO01000002">
    <property type="protein sequence ID" value="MDV2482526.1"/>
    <property type="molecule type" value="Genomic_DNA"/>
</dbReference>
<dbReference type="Proteomes" id="UP001281203">
    <property type="component" value="Unassembled WGS sequence"/>
</dbReference>
<evidence type="ECO:0000259" key="2">
    <source>
        <dbReference type="PROSITE" id="PS51379"/>
    </source>
</evidence>
<proteinExistence type="predicted"/>
<feature type="region of interest" description="Disordered" evidence="1">
    <location>
        <begin position="67"/>
        <end position="106"/>
    </location>
</feature>
<feature type="compositionally biased region" description="Low complexity" evidence="1">
    <location>
        <begin position="68"/>
        <end position="84"/>
    </location>
</feature>
<dbReference type="PANTHER" id="PTHR42827">
    <property type="entry name" value="IRON-SULFUR CLUSTER-BINDING PROTEIN-RELATED"/>
    <property type="match status" value="1"/>
</dbReference>
<feature type="domain" description="4Fe-4S ferredoxin-type" evidence="2">
    <location>
        <begin position="271"/>
        <end position="301"/>
    </location>
</feature>